<keyword evidence="1" id="KW-0732">Signal</keyword>
<sequence length="214" mass="25425">MKFFIRLICLTFIVAIITGCGSKKSGVYNLPPHAWYEQISKDIRDGNLKAANEHYMQFSSEHISSPLLEPTLLILAQSNIHNHKYMEANEYLNQYIRRYGTREKIEYATFLKIKANYESFKRPNRNQNLIKHSINEINNFLINYPQTQYRPLAETMLIKFKLAEFYLDQNIQDLYERTDRNISAKVYEEKIQNSKLKDANLVPPQLPWYRAFFE</sequence>
<reference evidence="6" key="1">
    <citation type="submission" date="2017-10" db="EMBL/GenBank/DDBJ databases">
        <title>Campylobacter species from seals.</title>
        <authorList>
            <person name="Gilbert M.J."/>
            <person name="Zomer A.L."/>
            <person name="Timmerman A.J."/>
            <person name="Duim B."/>
            <person name="Wagenaar J.A."/>
        </authorList>
    </citation>
    <scope>NUCLEOTIDE SEQUENCE [LARGE SCALE GENOMIC DNA]</scope>
    <source>
        <strain evidence="6">17S00004-5</strain>
    </source>
</reference>
<protein>
    <submittedName>
        <fullName evidence="5">Outer membrane protein assembly factor BamD</fullName>
    </submittedName>
</protein>
<feature type="domain" description="Outer membrane lipoprotein BamD-like" evidence="4">
    <location>
        <begin position="31"/>
        <end position="182"/>
    </location>
</feature>
<dbReference type="NCBIfam" id="TIGR03302">
    <property type="entry name" value="OM_YfiO"/>
    <property type="match status" value="1"/>
</dbReference>
<dbReference type="OrthoDB" id="5342947at2"/>
<name>A0A2P8R206_9BACT</name>
<evidence type="ECO:0000256" key="2">
    <source>
        <dbReference type="ARBA" id="ARBA00023136"/>
    </source>
</evidence>
<proteinExistence type="predicted"/>
<dbReference type="EMBL" id="PDHH01000002">
    <property type="protein sequence ID" value="PSM52523.1"/>
    <property type="molecule type" value="Genomic_DNA"/>
</dbReference>
<dbReference type="PROSITE" id="PS51257">
    <property type="entry name" value="PROKAR_LIPOPROTEIN"/>
    <property type="match status" value="1"/>
</dbReference>
<dbReference type="InterPro" id="IPR017689">
    <property type="entry name" value="BamD"/>
</dbReference>
<evidence type="ECO:0000256" key="3">
    <source>
        <dbReference type="ARBA" id="ARBA00023237"/>
    </source>
</evidence>
<accession>A0A2P8R206</accession>
<evidence type="ECO:0000256" key="1">
    <source>
        <dbReference type="ARBA" id="ARBA00022729"/>
    </source>
</evidence>
<dbReference type="Proteomes" id="UP000240535">
    <property type="component" value="Unassembled WGS sequence"/>
</dbReference>
<dbReference type="InterPro" id="IPR039565">
    <property type="entry name" value="BamD-like"/>
</dbReference>
<evidence type="ECO:0000259" key="4">
    <source>
        <dbReference type="Pfam" id="PF13525"/>
    </source>
</evidence>
<evidence type="ECO:0000313" key="5">
    <source>
        <dbReference type="EMBL" id="PSM52523.1"/>
    </source>
</evidence>
<dbReference type="AlphaFoldDB" id="A0A2P8R206"/>
<dbReference type="Pfam" id="PF13525">
    <property type="entry name" value="YfiO"/>
    <property type="match status" value="1"/>
</dbReference>
<dbReference type="RefSeq" id="WP_106870072.1">
    <property type="nucleotide sequence ID" value="NZ_CP053841.1"/>
</dbReference>
<keyword evidence="6" id="KW-1185">Reference proteome</keyword>
<dbReference type="Gene3D" id="1.25.40.10">
    <property type="entry name" value="Tetratricopeptide repeat domain"/>
    <property type="match status" value="1"/>
</dbReference>
<keyword evidence="2" id="KW-0472">Membrane</keyword>
<gene>
    <name evidence="5" type="ORF">CQ405_02005</name>
</gene>
<keyword evidence="3" id="KW-0998">Cell outer membrane</keyword>
<dbReference type="InterPro" id="IPR011990">
    <property type="entry name" value="TPR-like_helical_dom_sf"/>
</dbReference>
<organism evidence="5 6">
    <name type="scientific">Campylobacter blaseri</name>
    <dbReference type="NCBI Taxonomy" id="2042961"/>
    <lineage>
        <taxon>Bacteria</taxon>
        <taxon>Pseudomonadati</taxon>
        <taxon>Campylobacterota</taxon>
        <taxon>Epsilonproteobacteria</taxon>
        <taxon>Campylobacterales</taxon>
        <taxon>Campylobacteraceae</taxon>
        <taxon>Campylobacter</taxon>
    </lineage>
</organism>
<evidence type="ECO:0000313" key="6">
    <source>
        <dbReference type="Proteomes" id="UP000240535"/>
    </source>
</evidence>
<comment type="caution">
    <text evidence="5">The sequence shown here is derived from an EMBL/GenBank/DDBJ whole genome shotgun (WGS) entry which is preliminary data.</text>
</comment>